<dbReference type="InterPro" id="IPR013880">
    <property type="entry name" value="Yos1"/>
</dbReference>
<accession>A0ABR3ABP2</accession>
<keyword evidence="5" id="KW-1133">Transmembrane helix</keyword>
<reference evidence="9 10" key="1">
    <citation type="submission" date="2024-05" db="EMBL/GenBank/DDBJ databases">
        <title>A draft genome resource for the thread blight pathogen Marasmius tenuissimus strain MS-2.</title>
        <authorList>
            <person name="Yulfo-Soto G.E."/>
            <person name="Baruah I.K."/>
            <person name="Amoako-Attah I."/>
            <person name="Bukari Y."/>
            <person name="Meinhardt L.W."/>
            <person name="Bailey B.A."/>
            <person name="Cohen S.P."/>
        </authorList>
    </citation>
    <scope>NUCLEOTIDE SEQUENCE [LARGE SCALE GENOMIC DNA]</scope>
    <source>
        <strain evidence="9 10">MS-2</strain>
    </source>
</reference>
<dbReference type="PANTHER" id="PTHR15858">
    <property type="entry name" value="IMMEDIATE EARLY RESPONSE 3-INTERACTING PROTEIN 1"/>
    <property type="match status" value="1"/>
</dbReference>
<keyword evidence="4" id="KW-0653">Protein transport</keyword>
<evidence type="ECO:0000256" key="4">
    <source>
        <dbReference type="ARBA" id="ARBA00022927"/>
    </source>
</evidence>
<evidence type="ECO:0000256" key="2">
    <source>
        <dbReference type="ARBA" id="ARBA00022448"/>
    </source>
</evidence>
<keyword evidence="6" id="KW-0472">Membrane</keyword>
<dbReference type="Pfam" id="PF08571">
    <property type="entry name" value="Yos1"/>
    <property type="match status" value="1"/>
</dbReference>
<keyword evidence="10" id="KW-1185">Reference proteome</keyword>
<comment type="caution">
    <text evidence="9">The sequence shown here is derived from an EMBL/GenBank/DDBJ whole genome shotgun (WGS) entry which is preliminary data.</text>
</comment>
<feature type="chain" id="PRO_5047168399" description="Immediate early response 3-interacting protein 1" evidence="8">
    <location>
        <begin position="18"/>
        <end position="101"/>
    </location>
</feature>
<dbReference type="Proteomes" id="UP001437256">
    <property type="component" value="Unassembled WGS sequence"/>
</dbReference>
<comment type="similarity">
    <text evidence="7">Belongs to the YOS1 family.</text>
</comment>
<evidence type="ECO:0000256" key="3">
    <source>
        <dbReference type="ARBA" id="ARBA00022692"/>
    </source>
</evidence>
<dbReference type="EMBL" id="JBBXMP010000005">
    <property type="protein sequence ID" value="KAL0070771.1"/>
    <property type="molecule type" value="Genomic_DNA"/>
</dbReference>
<proteinExistence type="inferred from homology"/>
<evidence type="ECO:0000256" key="8">
    <source>
        <dbReference type="SAM" id="SignalP"/>
    </source>
</evidence>
<sequence length="101" mass="10995">MLGTLIYVSVLLVNAVAILNEERFLTRIGWTAARPQNANAGYQGYDQSGYAVAGGAAPGEVGIQSKAIELVTAVRTLLRSTCHLDLWTRRKAEQTLEQYPS</sequence>
<evidence type="ECO:0008006" key="11">
    <source>
        <dbReference type="Google" id="ProtNLM"/>
    </source>
</evidence>
<keyword evidence="8" id="KW-0732">Signal</keyword>
<protein>
    <recommendedName>
        <fullName evidence="11">Immediate early response 3-interacting protein 1</fullName>
    </recommendedName>
</protein>
<name>A0ABR3ABP2_9AGAR</name>
<gene>
    <name evidence="9" type="ORF">AAF712_001992</name>
</gene>
<dbReference type="PANTHER" id="PTHR15858:SF0">
    <property type="entry name" value="IMMEDIATE EARLY RESPONSE 3-INTERACTING PROTEIN 1"/>
    <property type="match status" value="1"/>
</dbReference>
<keyword evidence="2" id="KW-0813">Transport</keyword>
<evidence type="ECO:0000256" key="1">
    <source>
        <dbReference type="ARBA" id="ARBA00004370"/>
    </source>
</evidence>
<comment type="subcellular location">
    <subcellularLocation>
        <location evidence="1">Membrane</location>
    </subcellularLocation>
</comment>
<keyword evidence="3" id="KW-0812">Transmembrane</keyword>
<evidence type="ECO:0000256" key="7">
    <source>
        <dbReference type="ARBA" id="ARBA00024203"/>
    </source>
</evidence>
<organism evidence="9 10">
    <name type="scientific">Marasmius tenuissimus</name>
    <dbReference type="NCBI Taxonomy" id="585030"/>
    <lineage>
        <taxon>Eukaryota</taxon>
        <taxon>Fungi</taxon>
        <taxon>Dikarya</taxon>
        <taxon>Basidiomycota</taxon>
        <taxon>Agaricomycotina</taxon>
        <taxon>Agaricomycetes</taxon>
        <taxon>Agaricomycetidae</taxon>
        <taxon>Agaricales</taxon>
        <taxon>Marasmiineae</taxon>
        <taxon>Marasmiaceae</taxon>
        <taxon>Marasmius</taxon>
    </lineage>
</organism>
<evidence type="ECO:0000256" key="5">
    <source>
        <dbReference type="ARBA" id="ARBA00022989"/>
    </source>
</evidence>
<feature type="signal peptide" evidence="8">
    <location>
        <begin position="1"/>
        <end position="17"/>
    </location>
</feature>
<evidence type="ECO:0000313" key="10">
    <source>
        <dbReference type="Proteomes" id="UP001437256"/>
    </source>
</evidence>
<evidence type="ECO:0000313" key="9">
    <source>
        <dbReference type="EMBL" id="KAL0070771.1"/>
    </source>
</evidence>
<evidence type="ECO:0000256" key="6">
    <source>
        <dbReference type="ARBA" id="ARBA00023136"/>
    </source>
</evidence>